<dbReference type="AlphaFoldDB" id="A0A9W4XEA5"/>
<feature type="compositionally biased region" description="Basic and acidic residues" evidence="1">
    <location>
        <begin position="125"/>
        <end position="134"/>
    </location>
</feature>
<feature type="compositionally biased region" description="Polar residues" evidence="1">
    <location>
        <begin position="113"/>
        <end position="123"/>
    </location>
</feature>
<evidence type="ECO:0000313" key="3">
    <source>
        <dbReference type="Proteomes" id="UP001152607"/>
    </source>
</evidence>
<feature type="region of interest" description="Disordered" evidence="1">
    <location>
        <begin position="1"/>
        <end position="134"/>
    </location>
</feature>
<feature type="compositionally biased region" description="Polar residues" evidence="1">
    <location>
        <begin position="86"/>
        <end position="102"/>
    </location>
</feature>
<organism evidence="2 3">
    <name type="scientific">Periconia digitata</name>
    <dbReference type="NCBI Taxonomy" id="1303443"/>
    <lineage>
        <taxon>Eukaryota</taxon>
        <taxon>Fungi</taxon>
        <taxon>Dikarya</taxon>
        <taxon>Ascomycota</taxon>
        <taxon>Pezizomycotina</taxon>
        <taxon>Dothideomycetes</taxon>
        <taxon>Pleosporomycetidae</taxon>
        <taxon>Pleosporales</taxon>
        <taxon>Massarineae</taxon>
        <taxon>Periconiaceae</taxon>
        <taxon>Periconia</taxon>
    </lineage>
</organism>
<comment type="caution">
    <text evidence="2">The sequence shown here is derived from an EMBL/GenBank/DDBJ whole genome shotgun (WGS) entry which is preliminary data.</text>
</comment>
<gene>
    <name evidence="2" type="ORF">PDIGIT_LOCUS1735</name>
</gene>
<keyword evidence="3" id="KW-1185">Reference proteome</keyword>
<dbReference type="OrthoDB" id="3793161at2759"/>
<name>A0A9W4XEA5_9PLEO</name>
<dbReference type="EMBL" id="CAOQHR010000001">
    <property type="protein sequence ID" value="CAI6271335.1"/>
    <property type="molecule type" value="Genomic_DNA"/>
</dbReference>
<accession>A0A9W4XEA5</accession>
<dbReference type="Proteomes" id="UP001152607">
    <property type="component" value="Unassembled WGS sequence"/>
</dbReference>
<evidence type="ECO:0000313" key="2">
    <source>
        <dbReference type="EMBL" id="CAI6271335.1"/>
    </source>
</evidence>
<feature type="compositionally biased region" description="Basic residues" evidence="1">
    <location>
        <begin position="1"/>
        <end position="10"/>
    </location>
</feature>
<evidence type="ECO:0000256" key="1">
    <source>
        <dbReference type="SAM" id="MobiDB-lite"/>
    </source>
</evidence>
<proteinExistence type="predicted"/>
<sequence>MRYLHFHKTPCPHALETTARSSQPLEHFLPPYPVSPPQSGSTSPISPDPKTTVPTPTSTTATSSTNRPDLHSQQAVPSAESIHTLHISTTTRTEQGATQGVPSSPLPYPASPTKVSLQQQQVGKTKVDGTKDEDGMNKPNLCPYFFKRLTPASVRPCLKCYMKPEYEVQRTRWMAEYRNSHYGVQAEDVERLSGVEAVRERMGSGKEGL</sequence>
<protein>
    <submittedName>
        <fullName evidence="2">Uncharacterized protein</fullName>
    </submittedName>
</protein>
<reference evidence="2" key="1">
    <citation type="submission" date="2023-01" db="EMBL/GenBank/DDBJ databases">
        <authorList>
            <person name="Van Ghelder C."/>
            <person name="Rancurel C."/>
        </authorList>
    </citation>
    <scope>NUCLEOTIDE SEQUENCE</scope>
    <source>
        <strain evidence="2">CNCM I-4278</strain>
    </source>
</reference>
<feature type="compositionally biased region" description="Low complexity" evidence="1">
    <location>
        <begin position="48"/>
        <end position="65"/>
    </location>
</feature>